<proteinExistence type="predicted"/>
<gene>
    <name evidence="1" type="ORF">ROH8110_03669</name>
</gene>
<organism evidence="1 2">
    <name type="scientific">Roseovarius halotolerans</name>
    <dbReference type="NCBI Taxonomy" id="505353"/>
    <lineage>
        <taxon>Bacteria</taxon>
        <taxon>Pseudomonadati</taxon>
        <taxon>Pseudomonadota</taxon>
        <taxon>Alphaproteobacteria</taxon>
        <taxon>Rhodobacterales</taxon>
        <taxon>Roseobacteraceae</taxon>
        <taxon>Roseovarius</taxon>
    </lineage>
</organism>
<dbReference type="RefSeq" id="WP_121143729.1">
    <property type="nucleotide sequence ID" value="NZ_RBXI01000007.1"/>
</dbReference>
<accession>A0A1X6ZYE6</accession>
<dbReference type="Proteomes" id="UP000193207">
    <property type="component" value="Unassembled WGS sequence"/>
</dbReference>
<sequence>MDYNLRAAIRGVLLPVTASREQQFLAAVEAYLDGIGIAQDKASWVNLQLRRWKRDGSPTPAFRAFVRNMLYVEVRNPVTFMFDSVDGPNGPAYRRAAKRGSNNFFDLHASLVSSHLLPHDAARQILSHAGMIARLAVEELMTASEISRLITVRDNRFSLNWRAVQAILSKLGCSPSLSLGQAQQTFQDDSAAEPELLGDLDVSGSIERVALVAESLGCKGDFVEWLTDLFVTDFHAPYLLLLHYQLLIQDSFDHAVTYAYEFKPRGQIATWLTQEYIAAGIPVARNAFLNNAKATLRFDQVWVTGRTDSPRSATALANILEAVENMGSLAKDELASQMRGLLHRYLRVEAERHGEALPHRVPDLTVGQAEALLAAIGGGNTNTTGILEQRMVDCFGLIEHADAGWAARGLGDSVFAANTYRRKLGDIEFELPVRPNPRSVSYESHGGQLTEPYVRDHLDSFAYVLGVRQEELETIAPLADWQFEVVFVAHTFDPGLPNQIEVSGCDVALRYVTFEEAANNLSDRAHLALINEHLVAPLNHGFVHPNVRERALAFLV</sequence>
<protein>
    <submittedName>
        <fullName evidence="1">Uncharacterized protein</fullName>
    </submittedName>
</protein>
<evidence type="ECO:0000313" key="1">
    <source>
        <dbReference type="EMBL" id="SLN65189.1"/>
    </source>
</evidence>
<keyword evidence="2" id="KW-1185">Reference proteome</keyword>
<dbReference type="EMBL" id="FWFU01000006">
    <property type="protein sequence ID" value="SLN65189.1"/>
    <property type="molecule type" value="Genomic_DNA"/>
</dbReference>
<name>A0A1X6ZYE6_9RHOB</name>
<reference evidence="1 2" key="1">
    <citation type="submission" date="2017-03" db="EMBL/GenBank/DDBJ databases">
        <authorList>
            <person name="Afonso C.L."/>
            <person name="Miller P.J."/>
            <person name="Scott M.A."/>
            <person name="Spackman E."/>
            <person name="Goraichik I."/>
            <person name="Dimitrov K.M."/>
            <person name="Suarez D.L."/>
            <person name="Swayne D.E."/>
        </authorList>
    </citation>
    <scope>NUCLEOTIDE SEQUENCE [LARGE SCALE GENOMIC DNA]</scope>
    <source>
        <strain evidence="1 2">CECT 8110</strain>
    </source>
</reference>
<dbReference type="AlphaFoldDB" id="A0A1X6ZYE6"/>
<evidence type="ECO:0000313" key="2">
    <source>
        <dbReference type="Proteomes" id="UP000193207"/>
    </source>
</evidence>
<dbReference type="OrthoDB" id="7787231at2"/>